<evidence type="ECO:0000256" key="1">
    <source>
        <dbReference type="ARBA" id="ARBA00004167"/>
    </source>
</evidence>
<feature type="signal peptide" evidence="10">
    <location>
        <begin position="1"/>
        <end position="28"/>
    </location>
</feature>
<evidence type="ECO:0000313" key="12">
    <source>
        <dbReference type="Proteomes" id="UP000315440"/>
    </source>
</evidence>
<dbReference type="PANTHER" id="PTHR46208:SF1">
    <property type="entry name" value="MITOCHONDRIAL IMPORT RECEPTOR SUBUNIT TOM70"/>
    <property type="match status" value="1"/>
</dbReference>
<dbReference type="Pfam" id="PF14559">
    <property type="entry name" value="TPR_19"/>
    <property type="match status" value="1"/>
</dbReference>
<evidence type="ECO:0000256" key="5">
    <source>
        <dbReference type="ARBA" id="ARBA00022989"/>
    </source>
</evidence>
<dbReference type="InterPro" id="IPR011990">
    <property type="entry name" value="TPR-like_helical_dom_sf"/>
</dbReference>
<dbReference type="PROSITE" id="PS50293">
    <property type="entry name" value="TPR_REGION"/>
    <property type="match status" value="1"/>
</dbReference>
<feature type="region of interest" description="Disordered" evidence="9">
    <location>
        <begin position="272"/>
        <end position="303"/>
    </location>
</feature>
<dbReference type="AlphaFoldDB" id="A0A5C5ZNN8"/>
<organism evidence="11 12">
    <name type="scientific">Pseudobythopirellula maris</name>
    <dbReference type="NCBI Taxonomy" id="2527991"/>
    <lineage>
        <taxon>Bacteria</taxon>
        <taxon>Pseudomonadati</taxon>
        <taxon>Planctomycetota</taxon>
        <taxon>Planctomycetia</taxon>
        <taxon>Pirellulales</taxon>
        <taxon>Lacipirellulaceae</taxon>
        <taxon>Pseudobythopirellula</taxon>
    </lineage>
</organism>
<feature type="region of interest" description="Disordered" evidence="9">
    <location>
        <begin position="359"/>
        <end position="391"/>
    </location>
</feature>
<keyword evidence="3" id="KW-0677">Repeat</keyword>
<feature type="repeat" description="TPR" evidence="8">
    <location>
        <begin position="579"/>
        <end position="612"/>
    </location>
</feature>
<keyword evidence="11" id="KW-0449">Lipoprotein</keyword>
<dbReference type="PROSITE" id="PS50005">
    <property type="entry name" value="TPR"/>
    <property type="match status" value="4"/>
</dbReference>
<dbReference type="Pfam" id="PF13176">
    <property type="entry name" value="TPR_7"/>
    <property type="match status" value="1"/>
</dbReference>
<dbReference type="EMBL" id="SJPQ01000002">
    <property type="protein sequence ID" value="TWT88798.1"/>
    <property type="molecule type" value="Genomic_DNA"/>
</dbReference>
<feature type="chain" id="PRO_5022934377" evidence="10">
    <location>
        <begin position="29"/>
        <end position="726"/>
    </location>
</feature>
<feature type="repeat" description="TPR" evidence="8">
    <location>
        <begin position="511"/>
        <end position="544"/>
    </location>
</feature>
<evidence type="ECO:0000256" key="7">
    <source>
        <dbReference type="ARBA" id="ARBA00038030"/>
    </source>
</evidence>
<reference evidence="11 12" key="1">
    <citation type="submission" date="2019-02" db="EMBL/GenBank/DDBJ databases">
        <title>Deep-cultivation of Planctomycetes and their phenomic and genomic characterization uncovers novel biology.</title>
        <authorList>
            <person name="Wiegand S."/>
            <person name="Jogler M."/>
            <person name="Boedeker C."/>
            <person name="Pinto D."/>
            <person name="Vollmers J."/>
            <person name="Rivas-Marin E."/>
            <person name="Kohn T."/>
            <person name="Peeters S.H."/>
            <person name="Heuer A."/>
            <person name="Rast P."/>
            <person name="Oberbeckmann S."/>
            <person name="Bunk B."/>
            <person name="Jeske O."/>
            <person name="Meyerdierks A."/>
            <person name="Storesund J.E."/>
            <person name="Kallscheuer N."/>
            <person name="Luecker S."/>
            <person name="Lage O.M."/>
            <person name="Pohl T."/>
            <person name="Merkel B.J."/>
            <person name="Hornburger P."/>
            <person name="Mueller R.-W."/>
            <person name="Bruemmer F."/>
            <person name="Labrenz M."/>
            <person name="Spormann A.M."/>
            <person name="Op Den Camp H."/>
            <person name="Overmann J."/>
            <person name="Amann R."/>
            <person name="Jetten M.S.M."/>
            <person name="Mascher T."/>
            <person name="Medema M.H."/>
            <person name="Devos D.P."/>
            <person name="Kaster A.-K."/>
            <person name="Ovreas L."/>
            <person name="Rohde M."/>
            <person name="Galperin M.Y."/>
            <person name="Jogler C."/>
        </authorList>
    </citation>
    <scope>NUCLEOTIDE SEQUENCE [LARGE SCALE GENOMIC DNA]</scope>
    <source>
        <strain evidence="11 12">Mal64</strain>
    </source>
</reference>
<sequence precursor="true">MPLCRVVVRCTWAGFVGFAVLSGANASAAESQAPKRFTLWDAVKSNFASEDEAQPSAAPEKVVRSQPTRRSIAQPATRGGAQPQASSFARSGSPAAPQDAARTPQPMAPAPAQSTRGGGLLGLLGFGDAPETDAPETDAPQATFARDTPTQQRMPSLANRPEMNRPSLSGPVVQPSKTNNRYASAANTPNGQRPQAAGLALSARPMATRPMPTAPRWSEIPTDKEFDIVETPGSLALASDTLDAEQQAADMKLPESKVARADFGTEVVNGPAMVGPVITGPNGADLSRTGGDETSPEQETPTPLFPANMAVVVSDTGLGEAGPEELDYETTTAMTPEEMTVVISDKAQLEPPMPTQMASPLGPVSPALAASEQATAAPAVESDAPADAQQPTEAAARLLAMAHAEAKDAKTEAELTTIIQRCQYVLAIDQSEAAVGYSQQLAAWSFLKRGELKAHAGNDSEARLDFEDALAMKPGYTKAVIALGELLARTGDYDAATERFDTAIELKPQDAMPHAFRATMHVFAGEYEAAVETYQHAISLQPDLAMAHQGCGRTLHLLGRHEEALRHADAASLLMPEDAEVAVARADLLTDMGRYAQAAAGYRRAIELNDSLPAAFLGLAWLEATCPDKSVRNPEGALNHVNRACKLTDEVSDVTLDTAAAAMAAMGRYDEAAEVLERAIALAPEEAAGAYRQRLAGYRSGVAYTSPTASVVRQVTFEQPLATPEF</sequence>
<dbReference type="Gene3D" id="1.25.40.10">
    <property type="entry name" value="Tetratricopeptide repeat domain"/>
    <property type="match status" value="1"/>
</dbReference>
<dbReference type="Pfam" id="PF13181">
    <property type="entry name" value="TPR_8"/>
    <property type="match status" value="1"/>
</dbReference>
<keyword evidence="4 8" id="KW-0802">TPR repeat</keyword>
<accession>A0A5C5ZNN8</accession>
<evidence type="ECO:0000256" key="6">
    <source>
        <dbReference type="ARBA" id="ARBA00023136"/>
    </source>
</evidence>
<feature type="repeat" description="TPR" evidence="8">
    <location>
        <begin position="653"/>
        <end position="686"/>
    </location>
</feature>
<comment type="similarity">
    <text evidence="7">Belongs to the Tom70 family.</text>
</comment>
<dbReference type="SMART" id="SM00028">
    <property type="entry name" value="TPR"/>
    <property type="match status" value="6"/>
</dbReference>
<feature type="compositionally biased region" description="Polar residues" evidence="9">
    <location>
        <begin position="175"/>
        <end position="193"/>
    </location>
</feature>
<evidence type="ECO:0000256" key="10">
    <source>
        <dbReference type="SAM" id="SignalP"/>
    </source>
</evidence>
<evidence type="ECO:0000256" key="3">
    <source>
        <dbReference type="ARBA" id="ARBA00022737"/>
    </source>
</evidence>
<proteinExistence type="inferred from homology"/>
<dbReference type="SUPFAM" id="SSF48452">
    <property type="entry name" value="TPR-like"/>
    <property type="match status" value="2"/>
</dbReference>
<comment type="subcellular location">
    <subcellularLocation>
        <location evidence="1">Membrane</location>
        <topology evidence="1">Single-pass membrane protein</topology>
    </subcellularLocation>
</comment>
<evidence type="ECO:0000313" key="11">
    <source>
        <dbReference type="EMBL" id="TWT88798.1"/>
    </source>
</evidence>
<keyword evidence="5" id="KW-1133">Transmembrane helix</keyword>
<feature type="compositionally biased region" description="Gly residues" evidence="9">
    <location>
        <begin position="116"/>
        <end position="125"/>
    </location>
</feature>
<name>A0A5C5ZNN8_9BACT</name>
<dbReference type="GO" id="GO:0016020">
    <property type="term" value="C:membrane"/>
    <property type="evidence" value="ECO:0007669"/>
    <property type="project" value="UniProtKB-SubCell"/>
</dbReference>
<keyword evidence="6" id="KW-0472">Membrane</keyword>
<keyword evidence="10" id="KW-0732">Signal</keyword>
<evidence type="ECO:0000256" key="9">
    <source>
        <dbReference type="SAM" id="MobiDB-lite"/>
    </source>
</evidence>
<protein>
    <submittedName>
        <fullName evidence="11">Lipoprotein NlpI</fullName>
    </submittedName>
</protein>
<feature type="region of interest" description="Disordered" evidence="9">
    <location>
        <begin position="48"/>
        <end position="196"/>
    </location>
</feature>
<evidence type="ECO:0000256" key="2">
    <source>
        <dbReference type="ARBA" id="ARBA00022692"/>
    </source>
</evidence>
<dbReference type="InterPro" id="IPR019734">
    <property type="entry name" value="TPR_rpt"/>
</dbReference>
<keyword evidence="2" id="KW-0812">Transmembrane</keyword>
<dbReference type="Pfam" id="PF13432">
    <property type="entry name" value="TPR_16"/>
    <property type="match status" value="1"/>
</dbReference>
<evidence type="ECO:0000256" key="4">
    <source>
        <dbReference type="ARBA" id="ARBA00022803"/>
    </source>
</evidence>
<comment type="caution">
    <text evidence="11">The sequence shown here is derived from an EMBL/GenBank/DDBJ whole genome shotgun (WGS) entry which is preliminary data.</text>
</comment>
<evidence type="ECO:0000256" key="8">
    <source>
        <dbReference type="PROSITE-ProRule" id="PRU00339"/>
    </source>
</evidence>
<dbReference type="Proteomes" id="UP000315440">
    <property type="component" value="Unassembled WGS sequence"/>
</dbReference>
<gene>
    <name evidence="11" type="ORF">Mal64_22860</name>
</gene>
<feature type="repeat" description="TPR" evidence="8">
    <location>
        <begin position="477"/>
        <end position="510"/>
    </location>
</feature>
<keyword evidence="12" id="KW-1185">Reference proteome</keyword>
<dbReference type="PANTHER" id="PTHR46208">
    <property type="entry name" value="MITOCHONDRIAL IMPORT RECEPTOR SUBUNIT TOM70"/>
    <property type="match status" value="1"/>
</dbReference>